<keyword evidence="3" id="KW-1185">Reference proteome</keyword>
<dbReference type="EMBL" id="JAGFBS010000070">
    <property type="protein sequence ID" value="KAG6369693.1"/>
    <property type="molecule type" value="Genomic_DNA"/>
</dbReference>
<keyword evidence="1" id="KW-0472">Membrane</keyword>
<sequence>MSDHGAVDSHIAANLSQWSSDTSEVFLRILVACLIGPPFQVLSLHSVDHGQTETVTFHAGVVFASYIVLGFSDWIGSWKSFRSNEVSGIRQQFKVSHIPLAIIYSSFTKSFLLFLLTIWRPSISLPGNGPYRFDAAYENPWILSALEIWDEDKLDREWVVRNVLGGMAAGFGLRGR</sequence>
<evidence type="ECO:0000313" key="3">
    <source>
        <dbReference type="Proteomes" id="UP000683000"/>
    </source>
</evidence>
<proteinExistence type="predicted"/>
<organism evidence="2 3">
    <name type="scientific">Boletus reticuloceps</name>
    <dbReference type="NCBI Taxonomy" id="495285"/>
    <lineage>
        <taxon>Eukaryota</taxon>
        <taxon>Fungi</taxon>
        <taxon>Dikarya</taxon>
        <taxon>Basidiomycota</taxon>
        <taxon>Agaricomycotina</taxon>
        <taxon>Agaricomycetes</taxon>
        <taxon>Agaricomycetidae</taxon>
        <taxon>Boletales</taxon>
        <taxon>Boletineae</taxon>
        <taxon>Boletaceae</taxon>
        <taxon>Boletoideae</taxon>
        <taxon>Boletus</taxon>
    </lineage>
</organism>
<dbReference type="OrthoDB" id="2192830at2759"/>
<name>A0A8I3A3J4_9AGAM</name>
<evidence type="ECO:0000256" key="1">
    <source>
        <dbReference type="SAM" id="Phobius"/>
    </source>
</evidence>
<evidence type="ECO:0000313" key="2">
    <source>
        <dbReference type="EMBL" id="KAG6369693.1"/>
    </source>
</evidence>
<feature type="transmembrane region" description="Helical" evidence="1">
    <location>
        <begin position="55"/>
        <end position="76"/>
    </location>
</feature>
<feature type="transmembrane region" description="Helical" evidence="1">
    <location>
        <begin position="25"/>
        <end position="43"/>
    </location>
</feature>
<feature type="transmembrane region" description="Helical" evidence="1">
    <location>
        <begin position="97"/>
        <end position="119"/>
    </location>
</feature>
<gene>
    <name evidence="2" type="ORF">JVT61DRAFT_14121</name>
</gene>
<protein>
    <submittedName>
        <fullName evidence="2">Uncharacterized protein</fullName>
    </submittedName>
</protein>
<dbReference type="Proteomes" id="UP000683000">
    <property type="component" value="Unassembled WGS sequence"/>
</dbReference>
<comment type="caution">
    <text evidence="2">The sequence shown here is derived from an EMBL/GenBank/DDBJ whole genome shotgun (WGS) entry which is preliminary data.</text>
</comment>
<dbReference type="AlphaFoldDB" id="A0A8I3A3J4"/>
<accession>A0A8I3A3J4</accession>
<keyword evidence="1" id="KW-0812">Transmembrane</keyword>
<reference evidence="2" key="1">
    <citation type="submission" date="2021-03" db="EMBL/GenBank/DDBJ databases">
        <title>Evolutionary innovations through gain and loss of genes in the ectomycorrhizal Boletales.</title>
        <authorList>
            <person name="Wu G."/>
            <person name="Miyauchi S."/>
            <person name="Morin E."/>
            <person name="Yang Z.-L."/>
            <person name="Xu J."/>
            <person name="Martin F.M."/>
        </authorList>
    </citation>
    <scope>NUCLEOTIDE SEQUENCE</scope>
    <source>
        <strain evidence="2">BR01</strain>
    </source>
</reference>
<keyword evidence="1" id="KW-1133">Transmembrane helix</keyword>